<evidence type="ECO:0000256" key="1">
    <source>
        <dbReference type="SAM" id="MobiDB-lite"/>
    </source>
</evidence>
<feature type="compositionally biased region" description="Polar residues" evidence="1">
    <location>
        <begin position="1"/>
        <end position="17"/>
    </location>
</feature>
<dbReference type="VEuPathDB" id="FungiDB:TREMEDRAFT_62403"/>
<evidence type="ECO:0000313" key="3">
    <source>
        <dbReference type="Proteomes" id="UP000289152"/>
    </source>
</evidence>
<keyword evidence="3" id="KW-1185">Reference proteome</keyword>
<proteinExistence type="predicted"/>
<dbReference type="Proteomes" id="UP000289152">
    <property type="component" value="Unassembled WGS sequence"/>
</dbReference>
<feature type="region of interest" description="Disordered" evidence="1">
    <location>
        <begin position="203"/>
        <end position="223"/>
    </location>
</feature>
<name>A0A4Q1BB64_TREME</name>
<protein>
    <submittedName>
        <fullName evidence="2">Uncharacterized protein</fullName>
    </submittedName>
</protein>
<evidence type="ECO:0000313" key="2">
    <source>
        <dbReference type="EMBL" id="RXK35287.1"/>
    </source>
</evidence>
<organism evidence="2 3">
    <name type="scientific">Tremella mesenterica</name>
    <name type="common">Jelly fungus</name>
    <dbReference type="NCBI Taxonomy" id="5217"/>
    <lineage>
        <taxon>Eukaryota</taxon>
        <taxon>Fungi</taxon>
        <taxon>Dikarya</taxon>
        <taxon>Basidiomycota</taxon>
        <taxon>Agaricomycotina</taxon>
        <taxon>Tremellomycetes</taxon>
        <taxon>Tremellales</taxon>
        <taxon>Tremellaceae</taxon>
        <taxon>Tremella</taxon>
    </lineage>
</organism>
<dbReference type="AlphaFoldDB" id="A0A4Q1BB64"/>
<feature type="region of interest" description="Disordered" evidence="1">
    <location>
        <begin position="1"/>
        <end position="31"/>
    </location>
</feature>
<dbReference type="EMBL" id="SDIL01000146">
    <property type="protein sequence ID" value="RXK35287.1"/>
    <property type="molecule type" value="Genomic_DNA"/>
</dbReference>
<accession>A0A4Q1BB64</accession>
<comment type="caution">
    <text evidence="2">The sequence shown here is derived from an EMBL/GenBank/DDBJ whole genome shotgun (WGS) entry which is preliminary data.</text>
</comment>
<dbReference type="InParanoid" id="A0A4Q1BB64"/>
<reference evidence="2 3" key="1">
    <citation type="submission" date="2016-06" db="EMBL/GenBank/DDBJ databases">
        <title>Evolution of pathogenesis and genome organization in the Tremellales.</title>
        <authorList>
            <person name="Cuomo C."/>
            <person name="Litvintseva A."/>
            <person name="Heitman J."/>
            <person name="Chen Y."/>
            <person name="Sun S."/>
            <person name="Springer D."/>
            <person name="Dromer F."/>
            <person name="Young S."/>
            <person name="Zeng Q."/>
            <person name="Chapman S."/>
            <person name="Gujja S."/>
            <person name="Saif S."/>
            <person name="Birren B."/>
        </authorList>
    </citation>
    <scope>NUCLEOTIDE SEQUENCE [LARGE SCALE GENOMIC DNA]</scope>
    <source>
        <strain evidence="2 3">ATCC 28783</strain>
    </source>
</reference>
<sequence>MSNSANPFTPNQQSMLQGSRRGARPGSVPLGNASGSGVGADLVRSVGLQVAPTISGSNSQYSWASGASFNLRYWPEAVNSSIEKVPAARKGAKLAPIAGESSNNTCAFGCITLGQIPTGACAECIAMGTSNRCEFVKKAEEDLDDRTLFTSLREELGIVKGLEQQVELAVKHNYTLPEIGLLSQVQGIRERLSTLIATYSPDMAPEDATANDTPRKRKRAASDEVAIGGRMSHNFAAFGYRHDTRTGPTPVRTDSGFMSYNNSLSDLIPLDHDVVVIRSIVTDTRPEELSIHYNSLDPDVIQQMSFQGQYYEDTRVWGVTQNVHEKLRDIIEQIANTYVGAAIISSPSTIHVESTIITAGHSERAVLFTLQRLPEAKYSIGGDEDVEMG</sequence>
<gene>
    <name evidence="2" type="ORF">M231_07458</name>
</gene>